<dbReference type="Proteomes" id="UP000317716">
    <property type="component" value="Unassembled WGS sequence"/>
</dbReference>
<protein>
    <submittedName>
        <fullName evidence="1">Cyclase</fullName>
    </submittedName>
</protein>
<dbReference type="InterPro" id="IPR011008">
    <property type="entry name" value="Dimeric_a/b-barrel"/>
</dbReference>
<dbReference type="AlphaFoldDB" id="A0A538SJF2"/>
<dbReference type="SUPFAM" id="SSF54909">
    <property type="entry name" value="Dimeric alpha+beta barrel"/>
    <property type="match status" value="1"/>
</dbReference>
<gene>
    <name evidence="1" type="ORF">E6K72_10380</name>
</gene>
<proteinExistence type="predicted"/>
<comment type="caution">
    <text evidence="1">The sequence shown here is derived from an EMBL/GenBank/DDBJ whole genome shotgun (WGS) entry which is preliminary data.</text>
</comment>
<sequence>MAWRKIYDEFAPTAKKMGVASQVVYRSIANPNDITVINDFKTLEKAKAFAASPELKAAMEKAHVTG</sequence>
<organism evidence="1 2">
    <name type="scientific">Eiseniibacteriota bacterium</name>
    <dbReference type="NCBI Taxonomy" id="2212470"/>
    <lineage>
        <taxon>Bacteria</taxon>
        <taxon>Candidatus Eiseniibacteriota</taxon>
    </lineage>
</organism>
<name>A0A538SJF2_UNCEI</name>
<reference evidence="1 2" key="1">
    <citation type="journal article" date="2019" name="Nat. Microbiol.">
        <title>Mediterranean grassland soil C-N compound turnover is dependent on rainfall and depth, and is mediated by genomically divergent microorganisms.</title>
        <authorList>
            <person name="Diamond S."/>
            <person name="Andeer P.F."/>
            <person name="Li Z."/>
            <person name="Crits-Christoph A."/>
            <person name="Burstein D."/>
            <person name="Anantharaman K."/>
            <person name="Lane K.R."/>
            <person name="Thomas B.C."/>
            <person name="Pan C."/>
            <person name="Northen T.R."/>
            <person name="Banfield J.F."/>
        </authorList>
    </citation>
    <scope>NUCLEOTIDE SEQUENCE [LARGE SCALE GENOMIC DNA]</scope>
    <source>
        <strain evidence="1">WS_2</strain>
    </source>
</reference>
<accession>A0A538SJF2</accession>
<evidence type="ECO:0000313" key="1">
    <source>
        <dbReference type="EMBL" id="TMQ51503.1"/>
    </source>
</evidence>
<dbReference type="EMBL" id="VBOS01000372">
    <property type="protein sequence ID" value="TMQ51503.1"/>
    <property type="molecule type" value="Genomic_DNA"/>
</dbReference>
<feature type="non-terminal residue" evidence="1">
    <location>
        <position position="66"/>
    </location>
</feature>
<evidence type="ECO:0000313" key="2">
    <source>
        <dbReference type="Proteomes" id="UP000317716"/>
    </source>
</evidence>